<organism evidence="2 3">
    <name type="scientific">Paenibacillus aurantiacus</name>
    <dbReference type="NCBI Taxonomy" id="1936118"/>
    <lineage>
        <taxon>Bacteria</taxon>
        <taxon>Bacillati</taxon>
        <taxon>Bacillota</taxon>
        <taxon>Bacilli</taxon>
        <taxon>Bacillales</taxon>
        <taxon>Paenibacillaceae</taxon>
        <taxon>Paenibacillus</taxon>
    </lineage>
</organism>
<name>A0ABV5KSM7_9BACL</name>
<comment type="caution">
    <text evidence="2">The sequence shown here is derived from an EMBL/GenBank/DDBJ whole genome shotgun (WGS) entry which is preliminary data.</text>
</comment>
<keyword evidence="3" id="KW-1185">Reference proteome</keyword>
<sequence>MSYDFGQERAEDPNDTGSRGKSGIQAGVKVTNPFIASGADNRIVVMAAKA</sequence>
<protein>
    <submittedName>
        <fullName evidence="2">Uncharacterized protein</fullName>
    </submittedName>
</protein>
<dbReference type="RefSeq" id="WP_377497316.1">
    <property type="nucleotide sequence ID" value="NZ_JBHMDO010000033.1"/>
</dbReference>
<evidence type="ECO:0000256" key="1">
    <source>
        <dbReference type="SAM" id="MobiDB-lite"/>
    </source>
</evidence>
<dbReference type="Proteomes" id="UP001589747">
    <property type="component" value="Unassembled WGS sequence"/>
</dbReference>
<feature type="compositionally biased region" description="Basic and acidic residues" evidence="1">
    <location>
        <begin position="1"/>
        <end position="12"/>
    </location>
</feature>
<reference evidence="2 3" key="1">
    <citation type="submission" date="2024-09" db="EMBL/GenBank/DDBJ databases">
        <authorList>
            <person name="Sun Q."/>
            <person name="Mori K."/>
        </authorList>
    </citation>
    <scope>NUCLEOTIDE SEQUENCE [LARGE SCALE GENOMIC DNA]</scope>
    <source>
        <strain evidence="2 3">TISTR 2452</strain>
    </source>
</reference>
<gene>
    <name evidence="2" type="ORF">ACFFSY_20025</name>
</gene>
<evidence type="ECO:0000313" key="3">
    <source>
        <dbReference type="Proteomes" id="UP001589747"/>
    </source>
</evidence>
<proteinExistence type="predicted"/>
<feature type="region of interest" description="Disordered" evidence="1">
    <location>
        <begin position="1"/>
        <end position="24"/>
    </location>
</feature>
<accession>A0ABV5KSM7</accession>
<dbReference type="EMBL" id="JBHMDO010000033">
    <property type="protein sequence ID" value="MFB9328223.1"/>
    <property type="molecule type" value="Genomic_DNA"/>
</dbReference>
<evidence type="ECO:0000313" key="2">
    <source>
        <dbReference type="EMBL" id="MFB9328223.1"/>
    </source>
</evidence>